<evidence type="ECO:0000256" key="10">
    <source>
        <dbReference type="ARBA" id="ARBA00023004"/>
    </source>
</evidence>
<evidence type="ECO:0000256" key="7">
    <source>
        <dbReference type="ARBA" id="ARBA00022723"/>
    </source>
</evidence>
<name>A0A9P5Q2H5_9AGAR</name>
<dbReference type="PRINTS" id="PR00463">
    <property type="entry name" value="EP450I"/>
</dbReference>
<comment type="pathway">
    <text evidence="3">Secondary metabolite biosynthesis; terpenoid biosynthesis.</text>
</comment>
<evidence type="ECO:0000256" key="4">
    <source>
        <dbReference type="ARBA" id="ARBA00010617"/>
    </source>
</evidence>
<comment type="cofactor">
    <cofactor evidence="1 13">
        <name>heme</name>
        <dbReference type="ChEBI" id="CHEBI:30413"/>
    </cofactor>
</comment>
<dbReference type="PANTHER" id="PTHR24305">
    <property type="entry name" value="CYTOCHROME P450"/>
    <property type="match status" value="1"/>
</dbReference>
<organism evidence="14 15">
    <name type="scientific">Rhodocollybia butyracea</name>
    <dbReference type="NCBI Taxonomy" id="206335"/>
    <lineage>
        <taxon>Eukaryota</taxon>
        <taxon>Fungi</taxon>
        <taxon>Dikarya</taxon>
        <taxon>Basidiomycota</taxon>
        <taxon>Agaricomycotina</taxon>
        <taxon>Agaricomycetes</taxon>
        <taxon>Agaricomycetidae</taxon>
        <taxon>Agaricales</taxon>
        <taxon>Marasmiineae</taxon>
        <taxon>Omphalotaceae</taxon>
        <taxon>Rhodocollybia</taxon>
    </lineage>
</organism>
<sequence>MINNCYTVPFSVFILGCPTSSGDMYSESGAPHTSFQCLPQKQTSWIWGHELTIFQHEASEMYLGWAASLGLVYRIKAALFQSDIVVVGDSSAAQHIFQNSNTMKLAGKGIAWAQGEDHRYQRRLLSPAFTSGAVKAMTDDIVSCVEKMTQNLRSTLTVTDAKVVDIVPVISVCALNIIGRVGFGHDFESTETKAIRSAWHQDVVTLRTFTGFMAPILINVFPWITSLPIPALPDSVVRQLVHKLAGRLISDNFKNPNVLRGNDILSILVNDCHENSEIRLTTTEILDNVSVAASGYETIAVTVEFILLELARNPAIQHKLRNELLTVASPDYDSISALEYLNAVVKEGLRLHPVTRPAERIAVQDDMIPLSQTILTENGEPLSSFAVKAGQVFRIPWALLNVNKQVWGNNAHEFIPERWIEPGGVPPADKLPHGPWVGVSSFCKTCIGYRLALSELKIIIAIVVRSFQFECTEAKIVGHLCPTVQPFADGKAVSMPLKVSLVLEL</sequence>
<dbReference type="InterPro" id="IPR050121">
    <property type="entry name" value="Cytochrome_P450_monoxygenase"/>
</dbReference>
<keyword evidence="11" id="KW-0503">Monooxygenase</keyword>
<keyword evidence="8" id="KW-1133">Transmembrane helix</keyword>
<dbReference type="Gene3D" id="1.10.630.10">
    <property type="entry name" value="Cytochrome P450"/>
    <property type="match status" value="1"/>
</dbReference>
<keyword evidence="6" id="KW-0812">Transmembrane</keyword>
<evidence type="ECO:0000256" key="3">
    <source>
        <dbReference type="ARBA" id="ARBA00004721"/>
    </source>
</evidence>
<evidence type="ECO:0000256" key="9">
    <source>
        <dbReference type="ARBA" id="ARBA00023002"/>
    </source>
</evidence>
<evidence type="ECO:0000256" key="13">
    <source>
        <dbReference type="PIRSR" id="PIRSR602401-1"/>
    </source>
</evidence>
<dbReference type="SUPFAM" id="SSF48264">
    <property type="entry name" value="Cytochrome P450"/>
    <property type="match status" value="1"/>
</dbReference>
<protein>
    <submittedName>
        <fullName evidence="14">Cytochrome P450</fullName>
    </submittedName>
</protein>
<evidence type="ECO:0000256" key="12">
    <source>
        <dbReference type="ARBA" id="ARBA00023136"/>
    </source>
</evidence>
<dbReference type="InterPro" id="IPR036396">
    <property type="entry name" value="Cyt_P450_sf"/>
</dbReference>
<dbReference type="EMBL" id="JADNRY010000021">
    <property type="protein sequence ID" value="KAF9072897.1"/>
    <property type="molecule type" value="Genomic_DNA"/>
</dbReference>
<evidence type="ECO:0000256" key="8">
    <source>
        <dbReference type="ARBA" id="ARBA00022989"/>
    </source>
</evidence>
<dbReference type="OrthoDB" id="1470350at2759"/>
<dbReference type="AlphaFoldDB" id="A0A9P5Q2H5"/>
<feature type="binding site" description="axial binding residue" evidence="13">
    <location>
        <position position="446"/>
    </location>
    <ligand>
        <name>heme</name>
        <dbReference type="ChEBI" id="CHEBI:30413"/>
    </ligand>
    <ligandPart>
        <name>Fe</name>
        <dbReference type="ChEBI" id="CHEBI:18248"/>
    </ligandPart>
</feature>
<keyword evidence="15" id="KW-1185">Reference proteome</keyword>
<dbReference type="GO" id="GO:0016705">
    <property type="term" value="F:oxidoreductase activity, acting on paired donors, with incorporation or reduction of molecular oxygen"/>
    <property type="evidence" value="ECO:0007669"/>
    <property type="project" value="InterPro"/>
</dbReference>
<keyword evidence="7 13" id="KW-0479">Metal-binding</keyword>
<dbReference type="InterPro" id="IPR002401">
    <property type="entry name" value="Cyt_P450_E_grp-I"/>
</dbReference>
<gene>
    <name evidence="14" type="ORF">BDP27DRAFT_1381912</name>
</gene>
<evidence type="ECO:0000256" key="1">
    <source>
        <dbReference type="ARBA" id="ARBA00001971"/>
    </source>
</evidence>
<dbReference type="Pfam" id="PF00067">
    <property type="entry name" value="p450"/>
    <property type="match status" value="1"/>
</dbReference>
<keyword evidence="12" id="KW-0472">Membrane</keyword>
<dbReference type="InterPro" id="IPR001128">
    <property type="entry name" value="Cyt_P450"/>
</dbReference>
<comment type="caution">
    <text evidence="14">The sequence shown here is derived from an EMBL/GenBank/DDBJ whole genome shotgun (WGS) entry which is preliminary data.</text>
</comment>
<evidence type="ECO:0000256" key="11">
    <source>
        <dbReference type="ARBA" id="ARBA00023033"/>
    </source>
</evidence>
<evidence type="ECO:0000313" key="15">
    <source>
        <dbReference type="Proteomes" id="UP000772434"/>
    </source>
</evidence>
<reference evidence="14" key="1">
    <citation type="submission" date="2020-11" db="EMBL/GenBank/DDBJ databases">
        <authorList>
            <consortium name="DOE Joint Genome Institute"/>
            <person name="Ahrendt S."/>
            <person name="Riley R."/>
            <person name="Andreopoulos W."/>
            <person name="Labutti K."/>
            <person name="Pangilinan J."/>
            <person name="Ruiz-Duenas F.J."/>
            <person name="Barrasa J.M."/>
            <person name="Sanchez-Garcia M."/>
            <person name="Camarero S."/>
            <person name="Miyauchi S."/>
            <person name="Serrano A."/>
            <person name="Linde D."/>
            <person name="Babiker R."/>
            <person name="Drula E."/>
            <person name="Ayuso-Fernandez I."/>
            <person name="Pacheco R."/>
            <person name="Padilla G."/>
            <person name="Ferreira P."/>
            <person name="Barriuso J."/>
            <person name="Kellner H."/>
            <person name="Castanera R."/>
            <person name="Alfaro M."/>
            <person name="Ramirez L."/>
            <person name="Pisabarro A.G."/>
            <person name="Kuo A."/>
            <person name="Tritt A."/>
            <person name="Lipzen A."/>
            <person name="He G."/>
            <person name="Yan M."/>
            <person name="Ng V."/>
            <person name="Cullen D."/>
            <person name="Martin F."/>
            <person name="Rosso M.-N."/>
            <person name="Henrissat B."/>
            <person name="Hibbett D."/>
            <person name="Martinez A.T."/>
            <person name="Grigoriev I.V."/>
        </authorList>
    </citation>
    <scope>NUCLEOTIDE SEQUENCE</scope>
    <source>
        <strain evidence="14">AH 40177</strain>
    </source>
</reference>
<comment type="similarity">
    <text evidence="4">Belongs to the cytochrome P450 family.</text>
</comment>
<evidence type="ECO:0000256" key="5">
    <source>
        <dbReference type="ARBA" id="ARBA00022617"/>
    </source>
</evidence>
<evidence type="ECO:0000313" key="14">
    <source>
        <dbReference type="EMBL" id="KAF9072897.1"/>
    </source>
</evidence>
<dbReference type="GO" id="GO:0005506">
    <property type="term" value="F:iron ion binding"/>
    <property type="evidence" value="ECO:0007669"/>
    <property type="project" value="InterPro"/>
</dbReference>
<comment type="subcellular location">
    <subcellularLocation>
        <location evidence="2">Membrane</location>
    </subcellularLocation>
</comment>
<evidence type="ECO:0000256" key="6">
    <source>
        <dbReference type="ARBA" id="ARBA00022692"/>
    </source>
</evidence>
<dbReference type="GO" id="GO:0004497">
    <property type="term" value="F:monooxygenase activity"/>
    <property type="evidence" value="ECO:0007669"/>
    <property type="project" value="UniProtKB-KW"/>
</dbReference>
<keyword evidence="9" id="KW-0560">Oxidoreductase</keyword>
<accession>A0A9P5Q2H5</accession>
<dbReference type="PANTHER" id="PTHR24305:SF166">
    <property type="entry name" value="CYTOCHROME P450 12A4, MITOCHONDRIAL-RELATED"/>
    <property type="match status" value="1"/>
</dbReference>
<keyword evidence="5 13" id="KW-0349">Heme</keyword>
<dbReference type="Proteomes" id="UP000772434">
    <property type="component" value="Unassembled WGS sequence"/>
</dbReference>
<dbReference type="GO" id="GO:0020037">
    <property type="term" value="F:heme binding"/>
    <property type="evidence" value="ECO:0007669"/>
    <property type="project" value="InterPro"/>
</dbReference>
<evidence type="ECO:0000256" key="2">
    <source>
        <dbReference type="ARBA" id="ARBA00004370"/>
    </source>
</evidence>
<proteinExistence type="inferred from homology"/>
<dbReference type="GO" id="GO:0016020">
    <property type="term" value="C:membrane"/>
    <property type="evidence" value="ECO:0007669"/>
    <property type="project" value="UniProtKB-SubCell"/>
</dbReference>
<dbReference type="PRINTS" id="PR00385">
    <property type="entry name" value="P450"/>
</dbReference>
<keyword evidence="10 13" id="KW-0408">Iron</keyword>